<dbReference type="InterPro" id="IPR050229">
    <property type="entry name" value="GlpE_sulfurtransferase"/>
</dbReference>
<dbReference type="NCBIfam" id="NF045521">
    <property type="entry name" value="rhoda_near_glyco"/>
    <property type="match status" value="1"/>
</dbReference>
<name>A0ABT0QAQ6_9FLAO</name>
<gene>
    <name evidence="2" type="ORF">M3P09_03580</name>
</gene>
<keyword evidence="3" id="KW-1185">Reference proteome</keyword>
<dbReference type="PROSITE" id="PS50206">
    <property type="entry name" value="RHODANESE_3"/>
    <property type="match status" value="1"/>
</dbReference>
<dbReference type="Gene3D" id="3.40.250.10">
    <property type="entry name" value="Rhodanese-like domain"/>
    <property type="match status" value="1"/>
</dbReference>
<comment type="caution">
    <text evidence="2">The sequence shown here is derived from an EMBL/GenBank/DDBJ whole genome shotgun (WGS) entry which is preliminary data.</text>
</comment>
<reference evidence="2" key="1">
    <citation type="submission" date="2022-05" db="EMBL/GenBank/DDBJ databases">
        <authorList>
            <person name="Park J.-S."/>
        </authorList>
    </citation>
    <scope>NUCLEOTIDE SEQUENCE</scope>
    <source>
        <strain evidence="2">2012CJ34-3</strain>
    </source>
</reference>
<dbReference type="Pfam" id="PF00581">
    <property type="entry name" value="Rhodanese"/>
    <property type="match status" value="1"/>
</dbReference>
<dbReference type="SUPFAM" id="SSF52821">
    <property type="entry name" value="Rhodanese/Cell cycle control phosphatase"/>
    <property type="match status" value="1"/>
</dbReference>
<dbReference type="EMBL" id="JAMFLZ010000001">
    <property type="protein sequence ID" value="MCL6294059.1"/>
    <property type="molecule type" value="Genomic_DNA"/>
</dbReference>
<dbReference type="PANTHER" id="PTHR43031:SF1">
    <property type="entry name" value="PYRIDINE NUCLEOTIDE-DISULPHIDE OXIDOREDUCTASE"/>
    <property type="match status" value="1"/>
</dbReference>
<proteinExistence type="predicted"/>
<dbReference type="Proteomes" id="UP001165381">
    <property type="component" value="Unassembled WGS sequence"/>
</dbReference>
<organism evidence="2 3">
    <name type="scientific">Jejuia spongiicola</name>
    <dbReference type="NCBI Taxonomy" id="2942207"/>
    <lineage>
        <taxon>Bacteria</taxon>
        <taxon>Pseudomonadati</taxon>
        <taxon>Bacteroidota</taxon>
        <taxon>Flavobacteriia</taxon>
        <taxon>Flavobacteriales</taxon>
        <taxon>Flavobacteriaceae</taxon>
        <taxon>Jejuia</taxon>
    </lineage>
</organism>
<evidence type="ECO:0000313" key="2">
    <source>
        <dbReference type="EMBL" id="MCL6294059.1"/>
    </source>
</evidence>
<protein>
    <submittedName>
        <fullName evidence="2">Rhodanese-like domain-containing protein</fullName>
    </submittedName>
</protein>
<evidence type="ECO:0000259" key="1">
    <source>
        <dbReference type="PROSITE" id="PS50206"/>
    </source>
</evidence>
<dbReference type="SMART" id="SM00450">
    <property type="entry name" value="RHOD"/>
    <property type="match status" value="1"/>
</dbReference>
<feature type="domain" description="Rhodanese" evidence="1">
    <location>
        <begin position="45"/>
        <end position="136"/>
    </location>
</feature>
<accession>A0ABT0QAQ6</accession>
<dbReference type="RefSeq" id="WP_099564591.1">
    <property type="nucleotide sequence ID" value="NZ_JAMFLZ010000001.1"/>
</dbReference>
<dbReference type="InterPro" id="IPR001763">
    <property type="entry name" value="Rhodanese-like_dom"/>
</dbReference>
<evidence type="ECO:0000313" key="3">
    <source>
        <dbReference type="Proteomes" id="UP001165381"/>
    </source>
</evidence>
<dbReference type="InterPro" id="IPR036873">
    <property type="entry name" value="Rhodanese-like_dom_sf"/>
</dbReference>
<dbReference type="CDD" id="cd00158">
    <property type="entry name" value="RHOD"/>
    <property type="match status" value="1"/>
</dbReference>
<sequence>MKQIILYIFICFSASGFSQKSISEVLDKYNEESIPYITVKDLFKKEKEVILLDARESSEFEVSHLKNALFVGYDNFNLKRTIKKINNKQQTIIVYCSLGIRSEDIAEKLKKAGYTNIYNLHGGIFEWKNNNFPVYNSIGKETDSIHTFNHEWSKWLKKGIKIYD</sequence>
<dbReference type="PANTHER" id="PTHR43031">
    <property type="entry name" value="FAD-DEPENDENT OXIDOREDUCTASE"/>
    <property type="match status" value="1"/>
</dbReference>